<reference evidence="4 5" key="1">
    <citation type="submission" date="2016-10" db="EMBL/GenBank/DDBJ databases">
        <authorList>
            <person name="Varghese N."/>
            <person name="Submissions S."/>
        </authorList>
    </citation>
    <scope>NUCLEOTIDE SEQUENCE [LARGE SCALE GENOMIC DNA]</scope>
    <source>
        <strain evidence="4 5">Nl1</strain>
    </source>
</reference>
<dbReference type="EMBL" id="FNKY01000001">
    <property type="protein sequence ID" value="SDQ33443.1"/>
    <property type="molecule type" value="Genomic_DNA"/>
</dbReference>
<dbReference type="Pfam" id="PF25521">
    <property type="entry name" value="WHD_TANC1"/>
    <property type="match status" value="1"/>
</dbReference>
<dbReference type="InterPro" id="IPR058056">
    <property type="entry name" value="WH_TANC1/2"/>
</dbReference>
<evidence type="ECO:0000259" key="3">
    <source>
        <dbReference type="Pfam" id="PF25521"/>
    </source>
</evidence>
<feature type="domain" description="Nephrocystin 3-like N-terminal" evidence="2">
    <location>
        <begin position="219"/>
        <end position="381"/>
    </location>
</feature>
<evidence type="ECO:0000256" key="1">
    <source>
        <dbReference type="ARBA" id="ARBA00022737"/>
    </source>
</evidence>
<proteinExistence type="predicted"/>
<dbReference type="InterPro" id="IPR056884">
    <property type="entry name" value="NPHP3-like_N"/>
</dbReference>
<feature type="domain" description="TANC1/2-like winged helix" evidence="3">
    <location>
        <begin position="501"/>
        <end position="595"/>
    </location>
</feature>
<organism evidence="4 5">
    <name type="scientific">Nitrosospira multiformis</name>
    <dbReference type="NCBI Taxonomy" id="1231"/>
    <lineage>
        <taxon>Bacteria</taxon>
        <taxon>Pseudomonadati</taxon>
        <taxon>Pseudomonadota</taxon>
        <taxon>Betaproteobacteria</taxon>
        <taxon>Nitrosomonadales</taxon>
        <taxon>Nitrosomonadaceae</taxon>
        <taxon>Nitrosospira</taxon>
    </lineage>
</organism>
<dbReference type="PANTHER" id="PTHR10039">
    <property type="entry name" value="AMELOGENIN"/>
    <property type="match status" value="1"/>
</dbReference>
<evidence type="ECO:0008006" key="6">
    <source>
        <dbReference type="Google" id="ProtNLM"/>
    </source>
</evidence>
<dbReference type="Gene3D" id="3.40.50.300">
    <property type="entry name" value="P-loop containing nucleotide triphosphate hydrolases"/>
    <property type="match status" value="1"/>
</dbReference>
<dbReference type="InterPro" id="IPR027417">
    <property type="entry name" value="P-loop_NTPase"/>
</dbReference>
<dbReference type="InterPro" id="IPR016024">
    <property type="entry name" value="ARM-type_fold"/>
</dbReference>
<keyword evidence="5" id="KW-1185">Reference proteome</keyword>
<dbReference type="SUPFAM" id="SSF48371">
    <property type="entry name" value="ARM repeat"/>
    <property type="match status" value="1"/>
</dbReference>
<dbReference type="SUPFAM" id="SSF52540">
    <property type="entry name" value="P-loop containing nucleoside triphosphate hydrolases"/>
    <property type="match status" value="1"/>
</dbReference>
<sequence>MNKMANCKAVFFSYASEDHVVEPKDKAVEPLVKELIDCLETESFDFNPRFKNKLRDTTNDTITKLYDEIKECDLVIHLVGSHPGDTANGEAIREFYEILRMKNEEFLSENKKGKKIKPYFESLETELTYAQWEAYLAIHLGKAMLVYSPLSGSDNRLASQQKHLKALKEGRSHLQEHATASRILLAIQNHFKTKLPPLPKSLDFEEYLAEKRKHFTGRQWMFEEIDEWLETPEASKAFLITGDPGIGKSAIVAQLINNDVSNQIIAHHCCQAGLELTLESWRFVQSIAAMIASRLKEYKNQLNDWILIEDKCQKDPSIAFEHGVLTVLNKLPPPKSGVCYILIDALDEALTLQSDGKTIVSLLADTLKHFPKWLRIVATTRRVDAVLNRIKNHIELRASDEKNIDDLKSYINYRLTKNDNHQQELEKVASEFSMTIGDFREKIIRTLIKCGSGNFLYASTALNEIGASPSSCNQQTFSLRRINEWPEGLHGIYEEFFQRHFGEKDKYSELRPILEMICSAREPLEESVLRTAAPDLNDYNFQDRLRALKQFLSMYENPIRYAPYHKSLTDWLMDDNTRRTSNFWIQSEEGDRKLADFCFDESKEFFHKTKEFINTVAPSNEYWVRHGGFHLLKIWDYLYKNKKNLSSAYASKKYEYINQSVNILEWVSSFPETRNIVASTLPLLIPVLKKTERDLDPFYGETANTALRVLEEMDEQKLFNLVKDTVATDITESVIRWIGKTQIMGWQNLIPQMLELNEYVIRYSAGCGQAERYYRLLKENQAGCAAIEIDYLLDVFDVDQQEMGSYAVGEIAKKESKTGKIQSQVERWLKKVSDTDIYFCQSVLGDVLLNLALQSKHGHAKSIIAKLDQSDLISAFWDPIWMYTRLDVIAALALLKEQGQQLNRDTTSFQVEVEREVSAIRARQERIAKFENEAGEKWKILTRIPYKTEFSDEDIDVIHSWLTRKGAEYRHRVNMAVELLKLIFTHPLWQVCEKGAAIFPLLGSESDWRDTCFDILDQLMESLDSSENDSGIANWRIILGTSEACYLIRHLDLCDYKGKGILRMEHCWNEYYDHPNCHVRALIAEGLFGIVGEMESDLSGYDTGYVSYLKNHTQKIECWLLDDEIWVLEHAYQAFRNIVKMQKNNDEGEVLQFWIKERLKHVEENPDCLLARVSKQMGKSWTELERSDFLRQIQVIQRSQLLQQRVNH</sequence>
<dbReference type="PANTHER" id="PTHR10039:SF17">
    <property type="entry name" value="FUNGAL STAND N-TERMINAL GOODBYE DOMAIN-CONTAINING PROTEIN-RELATED"/>
    <property type="match status" value="1"/>
</dbReference>
<gene>
    <name evidence="4" type="ORF">SAMN05216402_0429</name>
</gene>
<evidence type="ECO:0000313" key="5">
    <source>
        <dbReference type="Proteomes" id="UP000183471"/>
    </source>
</evidence>
<evidence type="ECO:0000259" key="2">
    <source>
        <dbReference type="Pfam" id="PF24883"/>
    </source>
</evidence>
<dbReference type="Proteomes" id="UP000183471">
    <property type="component" value="Unassembled WGS sequence"/>
</dbReference>
<dbReference type="Pfam" id="PF24883">
    <property type="entry name" value="NPHP3_N"/>
    <property type="match status" value="1"/>
</dbReference>
<comment type="caution">
    <text evidence="4">The sequence shown here is derived from an EMBL/GenBank/DDBJ whole genome shotgun (WGS) entry which is preliminary data.</text>
</comment>
<name>A0ABY0TBG1_9PROT</name>
<evidence type="ECO:0000313" key="4">
    <source>
        <dbReference type="EMBL" id="SDQ33443.1"/>
    </source>
</evidence>
<keyword evidence="1" id="KW-0677">Repeat</keyword>
<protein>
    <recommendedName>
        <fullName evidence="6">NACHT domain-containing protein</fullName>
    </recommendedName>
</protein>
<accession>A0ABY0TBG1</accession>